<name>A0A8J2MLG9_9BILA</name>
<comment type="pathway">
    <text evidence="13">Cofactor biosynthesis; ubiquinone biosynthesis.</text>
</comment>
<dbReference type="Gene3D" id="1.20.120.1780">
    <property type="entry name" value="UbiA prenyltransferase"/>
    <property type="match status" value="1"/>
</dbReference>
<keyword evidence="13" id="KW-0496">Mitochondrion</keyword>
<comment type="catalytic activity">
    <reaction evidence="11">
        <text>all-trans-nonaprenyl diphosphate + 4-hydroxybenzoate = 4-hydroxy-3-(all-trans-nonaprenyl)benzoate + diphosphate</text>
        <dbReference type="Rhea" id="RHEA:17709"/>
        <dbReference type="ChEBI" id="CHEBI:17879"/>
        <dbReference type="ChEBI" id="CHEBI:33019"/>
        <dbReference type="ChEBI" id="CHEBI:58391"/>
        <dbReference type="ChEBI" id="CHEBI:84502"/>
        <dbReference type="EC" id="2.5.1.39"/>
    </reaction>
    <physiologicalReaction direction="left-to-right" evidence="11">
        <dbReference type="Rhea" id="RHEA:17710"/>
    </physiologicalReaction>
</comment>
<dbReference type="InterPro" id="IPR006370">
    <property type="entry name" value="HB_polyprenyltransferase-like"/>
</dbReference>
<evidence type="ECO:0000256" key="11">
    <source>
        <dbReference type="ARBA" id="ARBA00050454"/>
    </source>
</evidence>
<evidence type="ECO:0000259" key="14">
    <source>
        <dbReference type="PROSITE" id="PS51228"/>
    </source>
</evidence>
<gene>
    <name evidence="15" type="ORF">CJOHNSTONI_LOCUS2945</name>
</gene>
<evidence type="ECO:0000256" key="8">
    <source>
        <dbReference type="ARBA" id="ARBA00023136"/>
    </source>
</evidence>
<evidence type="ECO:0000256" key="5">
    <source>
        <dbReference type="ARBA" id="ARBA00022688"/>
    </source>
</evidence>
<evidence type="ECO:0000256" key="13">
    <source>
        <dbReference type="HAMAP-Rule" id="MF_03189"/>
    </source>
</evidence>
<evidence type="ECO:0000256" key="9">
    <source>
        <dbReference type="ARBA" id="ARBA00023229"/>
    </source>
</evidence>
<evidence type="ECO:0000256" key="4">
    <source>
        <dbReference type="ARBA" id="ARBA00022679"/>
    </source>
</evidence>
<evidence type="ECO:0000256" key="12">
    <source>
        <dbReference type="ARBA" id="ARBA00051182"/>
    </source>
</evidence>
<evidence type="ECO:0000313" key="15">
    <source>
        <dbReference type="EMBL" id="CAG9532651.1"/>
    </source>
</evidence>
<comment type="catalytic activity">
    <reaction evidence="12">
        <text>an all-trans-polyprenyl diphosphate + 4-hydroxybenzoate = a 4-hydroxy-3-(all-trans-polyprenyl)benzoate + diphosphate</text>
        <dbReference type="Rhea" id="RHEA:44504"/>
        <dbReference type="Rhea" id="RHEA-COMP:9514"/>
        <dbReference type="Rhea" id="RHEA-COMP:9564"/>
        <dbReference type="ChEBI" id="CHEBI:17879"/>
        <dbReference type="ChEBI" id="CHEBI:33019"/>
        <dbReference type="ChEBI" id="CHEBI:58914"/>
        <dbReference type="ChEBI" id="CHEBI:78396"/>
        <dbReference type="EC" id="2.5.1.39"/>
    </reaction>
    <physiologicalReaction direction="left-to-right" evidence="12">
        <dbReference type="Rhea" id="RHEA:44505"/>
    </physiologicalReaction>
</comment>
<dbReference type="PANTHER" id="PTHR11048">
    <property type="entry name" value="PRENYLTRANSFERASES"/>
    <property type="match status" value="1"/>
</dbReference>
<evidence type="ECO:0000256" key="2">
    <source>
        <dbReference type="ARBA" id="ARBA00004141"/>
    </source>
</evidence>
<evidence type="ECO:0000256" key="6">
    <source>
        <dbReference type="ARBA" id="ARBA00022692"/>
    </source>
</evidence>
<dbReference type="SUPFAM" id="SSF47027">
    <property type="entry name" value="Acyl-CoA binding protein"/>
    <property type="match status" value="1"/>
</dbReference>
<comment type="function">
    <text evidence="13">Catalyzes the prenylation of para-hydroxybenzoate (PHB) with an all-trans polyprenyl group. Mediates the second step in the final reaction sequence of coenzyme Q (CoQ) biosynthesis, which is the condensation of the polyisoprenoid side chain with PHB, generating the first membrane-bound Q intermediate.</text>
</comment>
<feature type="domain" description="ACB" evidence="14">
    <location>
        <begin position="1"/>
        <end position="88"/>
    </location>
</feature>
<dbReference type="InterPro" id="IPR000582">
    <property type="entry name" value="Acyl-CoA-binding_protein"/>
</dbReference>
<keyword evidence="9 13" id="KW-0414">Isoprene biosynthesis</keyword>
<keyword evidence="7 13" id="KW-1133">Transmembrane helix</keyword>
<evidence type="ECO:0000313" key="16">
    <source>
        <dbReference type="Proteomes" id="UP000746747"/>
    </source>
</evidence>
<feature type="transmembrane region" description="Helical" evidence="13">
    <location>
        <begin position="124"/>
        <end position="145"/>
    </location>
</feature>
<dbReference type="FunFam" id="1.20.120.1780:FF:000001">
    <property type="entry name" value="4-hydroxybenzoate octaprenyltransferase"/>
    <property type="match status" value="1"/>
</dbReference>
<keyword evidence="4 13" id="KW-0808">Transferase</keyword>
<proteinExistence type="inferred from homology"/>
<dbReference type="GO" id="GO:0000062">
    <property type="term" value="F:fatty-acyl-CoA binding"/>
    <property type="evidence" value="ECO:0007669"/>
    <property type="project" value="InterPro"/>
</dbReference>
<comment type="catalytic activity">
    <reaction evidence="10">
        <text>all-trans-decaprenyl diphosphate + 4-hydroxybenzoate = 4-hydroxy-3-(all-trans-decaprenyl)benzoate + diphosphate</text>
        <dbReference type="Rhea" id="RHEA:44564"/>
        <dbReference type="ChEBI" id="CHEBI:17879"/>
        <dbReference type="ChEBI" id="CHEBI:33019"/>
        <dbReference type="ChEBI" id="CHEBI:60721"/>
        <dbReference type="ChEBI" id="CHEBI:84503"/>
        <dbReference type="EC" id="2.5.1.39"/>
    </reaction>
    <physiologicalReaction direction="left-to-right" evidence="10">
        <dbReference type="Rhea" id="RHEA:44565"/>
    </physiologicalReaction>
</comment>
<dbReference type="InterPro" id="IPR039653">
    <property type="entry name" value="Prenyltransferase"/>
</dbReference>
<dbReference type="HAMAP" id="MF_01635">
    <property type="entry name" value="UbiA"/>
    <property type="match status" value="1"/>
</dbReference>
<dbReference type="InterPro" id="IPR030470">
    <property type="entry name" value="UbiA_prenylTrfase_CS"/>
</dbReference>
<feature type="transmembrane region" description="Helical" evidence="13">
    <location>
        <begin position="98"/>
        <end position="118"/>
    </location>
</feature>
<evidence type="ECO:0000256" key="7">
    <source>
        <dbReference type="ARBA" id="ARBA00022989"/>
    </source>
</evidence>
<dbReference type="OrthoDB" id="18170at2759"/>
<accession>A0A8J2MLG9</accession>
<reference evidence="15" key="1">
    <citation type="submission" date="2021-09" db="EMBL/GenBank/DDBJ databases">
        <authorList>
            <consortium name="Pathogen Informatics"/>
        </authorList>
    </citation>
    <scope>NUCLEOTIDE SEQUENCE</scope>
</reference>
<keyword evidence="6 13" id="KW-0812">Transmembrane</keyword>
<feature type="transmembrane region" description="Helical" evidence="13">
    <location>
        <begin position="166"/>
        <end position="185"/>
    </location>
</feature>
<organism evidence="15 16">
    <name type="scientific">Cercopithifilaria johnstoni</name>
    <dbReference type="NCBI Taxonomy" id="2874296"/>
    <lineage>
        <taxon>Eukaryota</taxon>
        <taxon>Metazoa</taxon>
        <taxon>Ecdysozoa</taxon>
        <taxon>Nematoda</taxon>
        <taxon>Chromadorea</taxon>
        <taxon>Rhabditida</taxon>
        <taxon>Spirurina</taxon>
        <taxon>Spiruromorpha</taxon>
        <taxon>Filarioidea</taxon>
        <taxon>Onchocercidae</taxon>
        <taxon>Cercopithifilaria</taxon>
    </lineage>
</organism>
<comment type="subcellular location">
    <subcellularLocation>
        <location evidence="2">Membrane</location>
        <topology evidence="2">Multi-pass membrane protein</topology>
    </subcellularLocation>
    <subcellularLocation>
        <location evidence="13">Mitochondrion inner membrane</location>
        <topology evidence="13">Multi-pass membrane protein</topology>
        <orientation evidence="13">Matrix side</orientation>
    </subcellularLocation>
</comment>
<dbReference type="EC" id="2.5.1.39" evidence="13"/>
<comment type="cofactor">
    <cofactor evidence="1 13">
        <name>Mg(2+)</name>
        <dbReference type="ChEBI" id="CHEBI:18420"/>
    </cofactor>
</comment>
<keyword evidence="13" id="KW-0999">Mitochondrion inner membrane</keyword>
<evidence type="ECO:0000256" key="1">
    <source>
        <dbReference type="ARBA" id="ARBA00001946"/>
    </source>
</evidence>
<dbReference type="CDD" id="cd13959">
    <property type="entry name" value="PT_UbiA_COQ2"/>
    <property type="match status" value="1"/>
</dbReference>
<dbReference type="PROSITE" id="PS00943">
    <property type="entry name" value="UBIA"/>
    <property type="match status" value="1"/>
</dbReference>
<dbReference type="InterPro" id="IPR014352">
    <property type="entry name" value="FERM/acyl-CoA-bd_prot_sf"/>
</dbReference>
<dbReference type="PANTHER" id="PTHR11048:SF28">
    <property type="entry name" value="4-HYDROXYBENZOATE POLYPRENYLTRANSFERASE, MITOCHONDRIAL"/>
    <property type="match status" value="1"/>
</dbReference>
<dbReference type="EMBL" id="CAKAEH010001030">
    <property type="protein sequence ID" value="CAG9532651.1"/>
    <property type="molecule type" value="Genomic_DNA"/>
</dbReference>
<dbReference type="Pfam" id="PF00887">
    <property type="entry name" value="ACBP"/>
    <property type="match status" value="1"/>
</dbReference>
<dbReference type="GO" id="GO:0008299">
    <property type="term" value="P:isoprenoid biosynthetic process"/>
    <property type="evidence" value="ECO:0007669"/>
    <property type="project" value="UniProtKB-UniRule"/>
</dbReference>
<evidence type="ECO:0000256" key="10">
    <source>
        <dbReference type="ARBA" id="ARBA00049890"/>
    </source>
</evidence>
<dbReference type="Gene3D" id="1.20.80.10">
    <property type="match status" value="1"/>
</dbReference>
<feature type="transmembrane region" description="Helical" evidence="13">
    <location>
        <begin position="387"/>
        <end position="405"/>
    </location>
</feature>
<dbReference type="GO" id="GO:0005743">
    <property type="term" value="C:mitochondrial inner membrane"/>
    <property type="evidence" value="ECO:0007669"/>
    <property type="project" value="UniProtKB-SubCell"/>
</dbReference>
<dbReference type="FunFam" id="1.10.357.140:FF:000003">
    <property type="entry name" value="4-hydroxybenzoate polyprenyltransferase, mitochondrial"/>
    <property type="match status" value="1"/>
</dbReference>
<comment type="similarity">
    <text evidence="3 13">Belongs to the UbiA prenyltransferase family.</text>
</comment>
<dbReference type="GO" id="GO:0008412">
    <property type="term" value="F:4-hydroxybenzoate polyprenyltransferase activity"/>
    <property type="evidence" value="ECO:0007669"/>
    <property type="project" value="UniProtKB-EC"/>
</dbReference>
<protein>
    <recommendedName>
        <fullName evidence="13">4-hydroxybenzoate polyprenyltransferase, mitochondrial</fullName>
        <shortName evidence="13">4-HB polyprenyltransferase</shortName>
        <ecNumber evidence="13">2.5.1.39</ecNumber>
    </recommendedName>
    <alternativeName>
        <fullName evidence="13">Para-hydroxybenzoate--polyprenyltransferase</fullName>
        <shortName evidence="13">PHB:PPT</shortName>
        <shortName evidence="13">PHB:polyprenyltransferase</shortName>
    </alternativeName>
</protein>
<dbReference type="InterPro" id="IPR000537">
    <property type="entry name" value="UbiA_prenyltransferase"/>
</dbReference>
<keyword evidence="16" id="KW-1185">Reference proteome</keyword>
<dbReference type="GO" id="GO:0006744">
    <property type="term" value="P:ubiquinone biosynthetic process"/>
    <property type="evidence" value="ECO:0007669"/>
    <property type="project" value="UniProtKB-UniRule"/>
</dbReference>
<comment type="caution">
    <text evidence="15">The sequence shown here is derived from an EMBL/GenBank/DDBJ whole genome shotgun (WGS) entry which is preliminary data.</text>
</comment>
<dbReference type="InterPro" id="IPR035984">
    <property type="entry name" value="Acyl-CoA-binding_sf"/>
</dbReference>
<dbReference type="Pfam" id="PF01040">
    <property type="entry name" value="UbiA"/>
    <property type="match status" value="2"/>
</dbReference>
<dbReference type="Gene3D" id="1.10.357.140">
    <property type="entry name" value="UbiA prenyltransferase"/>
    <property type="match status" value="1"/>
</dbReference>
<dbReference type="UniPathway" id="UPA00232"/>
<dbReference type="AlphaFoldDB" id="A0A8J2MLG9"/>
<feature type="transmembrane region" description="Helical" evidence="13">
    <location>
        <begin position="329"/>
        <end position="349"/>
    </location>
</feature>
<dbReference type="PROSITE" id="PS51228">
    <property type="entry name" value="ACB_2"/>
    <property type="match status" value="1"/>
</dbReference>
<dbReference type="InterPro" id="IPR044878">
    <property type="entry name" value="UbiA_sf"/>
</dbReference>
<sequence length="419" mass="46857">MDFDEAVTVVKELKARPTDDELLELYGFYKQAIMGDNTNSKPWIDFKARAKKESQLLATKLTSVKTQKALSAATFVQISPKSVQPYLKLMRIDKPTGFWLLYWPCTWSIALATPPGSLPDLKMLALFGAGSILMRSAGCIVNDIFDKDYDKMVERTKSRPLASGELNNRQAVAVLSLLLSGSFLILLQFSWFSVIVGASSLFLVVAYPLAKRYTYWPQLVLGLTSNWGVFIAWCHLCPNTLLTVMPLYTATVFYTATYDTIYRLTFNWGALLGWAVIRDELCTVALLLYMASVNWTLIYDTIYAHQDKTDDLIAGIKSTALLFGDKTKYLLAGFAALTILGIGTTGFMVQQTWPFYSALAATGVHLAWQIATVNINDPKDCWKKFKTNQWLGVILFTGIVAGNLLRKEEKEALSLKEVC</sequence>
<dbReference type="Proteomes" id="UP000746747">
    <property type="component" value="Unassembled WGS sequence"/>
</dbReference>
<keyword evidence="5 13" id="KW-0831">Ubiquinone biosynthesis</keyword>
<evidence type="ECO:0000256" key="3">
    <source>
        <dbReference type="ARBA" id="ARBA00005985"/>
    </source>
</evidence>
<keyword evidence="8 13" id="KW-0472">Membrane</keyword>